<dbReference type="PANTHER" id="PTHR34512:SF30">
    <property type="entry name" value="OUTER MEMBRANE PROTEIN ASSEMBLY FACTOR BAMB"/>
    <property type="match status" value="1"/>
</dbReference>
<dbReference type="Proteomes" id="UP000676409">
    <property type="component" value="Chromosome"/>
</dbReference>
<dbReference type="EMBL" id="CP073078">
    <property type="protein sequence ID" value="QUD88829.1"/>
    <property type="molecule type" value="Genomic_DNA"/>
</dbReference>
<dbReference type="SUPFAM" id="SSF50998">
    <property type="entry name" value="Quinoprotein alcohol dehydrogenase-like"/>
    <property type="match status" value="1"/>
</dbReference>
<gene>
    <name evidence="2" type="ORF">KCG34_02765</name>
</gene>
<protein>
    <submittedName>
        <fullName evidence="2">PQQ-binding-like beta-propeller repeat protein</fullName>
    </submittedName>
</protein>
<dbReference type="InterPro" id="IPR015943">
    <property type="entry name" value="WD40/YVTN_repeat-like_dom_sf"/>
</dbReference>
<accession>A0A975IVR5</accession>
<dbReference type="PANTHER" id="PTHR34512">
    <property type="entry name" value="CELL SURFACE PROTEIN"/>
    <property type="match status" value="1"/>
</dbReference>
<dbReference type="PROSITE" id="PS51257">
    <property type="entry name" value="PROKAR_LIPOPROTEIN"/>
    <property type="match status" value="1"/>
</dbReference>
<sequence length="447" mass="46950">MKIDHRFGLVALLAAGVALSGCSHFHNPFAGGGSKSKYHGKGERIPIIAFDQSLKISDTLKGQDFYLPPPAAQQAWPEPGGVVDQAIENVDAGKDFAVAWKAKIGAGSERKTYITAPPVAADGKIFVMDGAARVSAYDAASGREVWRADMARRGKRNKEGFGGGLAYADGRVFVSSGYRFVAAVDAASGKEIWRQETEAPVHAAPTVSGGRVIVESVDDNLLTFDAATGATGWTYQALSEPARILAATSPAVSGDAVVASFASGELVALQAANGTGLWSLVLSKSNRNSALSEIRDIPGRPVIYRGDVFAVSHSGVFTDVELRTGAQRWELPVTSVSTPWPAGDVVYVTDTAGEVICASRDSGQIYWIADMNKGAKKKKDRGLWSGPILANNRVVVVSTTGEAVALNAKTGAAERRLKIGSPALLNPIAVGGNLYVVSQAAELIAIR</sequence>
<proteinExistence type="predicted"/>
<dbReference type="RefSeq" id="WP_211938879.1">
    <property type="nucleotide sequence ID" value="NZ_CP073078.1"/>
</dbReference>
<dbReference type="InterPro" id="IPR002372">
    <property type="entry name" value="PQQ_rpt_dom"/>
</dbReference>
<feature type="domain" description="Pyrrolo-quinoline quinone repeat" evidence="1">
    <location>
        <begin position="385"/>
        <end position="446"/>
    </location>
</feature>
<dbReference type="Pfam" id="PF13360">
    <property type="entry name" value="PQQ_2"/>
    <property type="match status" value="2"/>
</dbReference>
<dbReference type="AlphaFoldDB" id="A0A975IVR5"/>
<evidence type="ECO:0000313" key="3">
    <source>
        <dbReference type="Proteomes" id="UP000676409"/>
    </source>
</evidence>
<name>A0A975IVR5_9CAUL</name>
<feature type="domain" description="Pyrrolo-quinoline quinone repeat" evidence="1">
    <location>
        <begin position="132"/>
        <end position="368"/>
    </location>
</feature>
<dbReference type="KEGG" id="caul:KCG34_02765"/>
<dbReference type="InterPro" id="IPR018391">
    <property type="entry name" value="PQQ_b-propeller_rpt"/>
</dbReference>
<dbReference type="SMART" id="SM00564">
    <property type="entry name" value="PQQ"/>
    <property type="match status" value="7"/>
</dbReference>
<dbReference type="InterPro" id="IPR011047">
    <property type="entry name" value="Quinoprotein_ADH-like_sf"/>
</dbReference>
<keyword evidence="3" id="KW-1185">Reference proteome</keyword>
<evidence type="ECO:0000259" key="1">
    <source>
        <dbReference type="Pfam" id="PF13360"/>
    </source>
</evidence>
<evidence type="ECO:0000313" key="2">
    <source>
        <dbReference type="EMBL" id="QUD88829.1"/>
    </source>
</evidence>
<organism evidence="2 3">
    <name type="scientific">Phenylobacterium montanum</name>
    <dbReference type="NCBI Taxonomy" id="2823693"/>
    <lineage>
        <taxon>Bacteria</taxon>
        <taxon>Pseudomonadati</taxon>
        <taxon>Pseudomonadota</taxon>
        <taxon>Alphaproteobacteria</taxon>
        <taxon>Caulobacterales</taxon>
        <taxon>Caulobacteraceae</taxon>
        <taxon>Phenylobacterium</taxon>
    </lineage>
</organism>
<reference evidence="2" key="1">
    <citation type="submission" date="2021-04" db="EMBL/GenBank/DDBJ databases">
        <title>The complete genome sequence of Caulobacter sp. S6.</title>
        <authorList>
            <person name="Tang Y."/>
            <person name="Ouyang W."/>
            <person name="Liu Q."/>
            <person name="Huang B."/>
            <person name="Guo Z."/>
            <person name="Lei P."/>
        </authorList>
    </citation>
    <scope>NUCLEOTIDE SEQUENCE</scope>
    <source>
        <strain evidence="2">S6</strain>
    </source>
</reference>
<dbReference type="Gene3D" id="2.130.10.10">
    <property type="entry name" value="YVTN repeat-like/Quinoprotein amine dehydrogenase"/>
    <property type="match status" value="1"/>
</dbReference>